<dbReference type="PANTHER" id="PTHR10272">
    <property type="entry name" value="PLATELET-ACTIVATING FACTOR ACETYLHYDROLASE"/>
    <property type="match status" value="1"/>
</dbReference>
<keyword evidence="2" id="KW-0442">Lipid degradation</keyword>
<keyword evidence="6" id="KW-1185">Reference proteome</keyword>
<keyword evidence="3" id="KW-0443">Lipid metabolism</keyword>
<accession>A0ABS9TL99</accession>
<evidence type="ECO:0000256" key="1">
    <source>
        <dbReference type="ARBA" id="ARBA00022801"/>
    </source>
</evidence>
<evidence type="ECO:0000313" key="6">
    <source>
        <dbReference type="Proteomes" id="UP001299970"/>
    </source>
</evidence>
<dbReference type="EMBL" id="JAKXMK010000024">
    <property type="protein sequence ID" value="MCH6169325.1"/>
    <property type="molecule type" value="Genomic_DNA"/>
</dbReference>
<keyword evidence="1" id="KW-0378">Hydrolase</keyword>
<name>A0ABS9TL99_9PSEU</name>
<dbReference type="PANTHER" id="PTHR10272:SF0">
    <property type="entry name" value="PLATELET-ACTIVATING FACTOR ACETYLHYDROLASE"/>
    <property type="match status" value="1"/>
</dbReference>
<evidence type="ECO:0000256" key="4">
    <source>
        <dbReference type="SAM" id="MobiDB-lite"/>
    </source>
</evidence>
<dbReference type="RefSeq" id="WP_241039966.1">
    <property type="nucleotide sequence ID" value="NZ_BAAAJF010000021.1"/>
</dbReference>
<proteinExistence type="predicted"/>
<feature type="region of interest" description="Disordered" evidence="4">
    <location>
        <begin position="161"/>
        <end position="180"/>
    </location>
</feature>
<sequence length="374" mass="38569">MGLAAAAIIALLLGYVVVVGVLRSRPLTLPAPSGPFPVGRSIVTVPAGSTTPDEPRRAAWVWYPAQPGSADDAPRVDYVPDGWSGPGTLPPTVGVGWLLQDVGAVTAWARRDATPAPGPAPVVVLAPGFETAPWMYTTLGEELASRGRVVALLVPPTTPARVVDGMPRTSPTAPAPPTGAEVDSLIHRQSVDMTALLNAFTSADPPVPVTVDARRTVFAGHSLGGGAAVRACELEPRCVGSINMDGPQPDRAPAKPELLLGSDRSCAAVTPCAEDGAPRAYTDWLVQRRAGSPPTSTATITGAGHNSFGDPVHYFVAPPVGAAAGVGDIPAHRMHAVLTRTLDTTIDELLHHGHIGHVEPGVAAGLPELVRLPD</sequence>
<comment type="caution">
    <text evidence="5">The sequence shown here is derived from an EMBL/GenBank/DDBJ whole genome shotgun (WGS) entry which is preliminary data.</text>
</comment>
<reference evidence="5 6" key="1">
    <citation type="submission" date="2022-03" db="EMBL/GenBank/DDBJ databases">
        <title>Pseudonocardia alaer sp. nov., a novel actinomycete isolated from reed forest soil.</title>
        <authorList>
            <person name="Wang L."/>
        </authorList>
    </citation>
    <scope>NUCLEOTIDE SEQUENCE [LARGE SCALE GENOMIC DNA]</scope>
    <source>
        <strain evidence="5 6">Y-16303</strain>
    </source>
</reference>
<dbReference type="InterPro" id="IPR029058">
    <property type="entry name" value="AB_hydrolase_fold"/>
</dbReference>
<dbReference type="Gene3D" id="3.40.50.1820">
    <property type="entry name" value="alpha/beta hydrolase"/>
    <property type="match status" value="1"/>
</dbReference>
<evidence type="ECO:0000256" key="2">
    <source>
        <dbReference type="ARBA" id="ARBA00022963"/>
    </source>
</evidence>
<dbReference type="SUPFAM" id="SSF53474">
    <property type="entry name" value="alpha/beta-Hydrolases"/>
    <property type="match status" value="1"/>
</dbReference>
<evidence type="ECO:0000313" key="5">
    <source>
        <dbReference type="EMBL" id="MCH6169325.1"/>
    </source>
</evidence>
<evidence type="ECO:0008006" key="7">
    <source>
        <dbReference type="Google" id="ProtNLM"/>
    </source>
</evidence>
<organism evidence="5 6">
    <name type="scientific">Pseudonocardia alaniniphila</name>
    <dbReference type="NCBI Taxonomy" id="75291"/>
    <lineage>
        <taxon>Bacteria</taxon>
        <taxon>Bacillati</taxon>
        <taxon>Actinomycetota</taxon>
        <taxon>Actinomycetes</taxon>
        <taxon>Pseudonocardiales</taxon>
        <taxon>Pseudonocardiaceae</taxon>
        <taxon>Pseudonocardia</taxon>
    </lineage>
</organism>
<dbReference type="Proteomes" id="UP001299970">
    <property type="component" value="Unassembled WGS sequence"/>
</dbReference>
<evidence type="ECO:0000256" key="3">
    <source>
        <dbReference type="ARBA" id="ARBA00023098"/>
    </source>
</evidence>
<gene>
    <name evidence="5" type="ORF">MMF94_26810</name>
</gene>
<protein>
    <recommendedName>
        <fullName evidence="7">Alpha/beta hydrolase family protein</fullName>
    </recommendedName>
</protein>